<sequence>MQPEDWLHYIVAPLTHDIGFCVGDTDNDVVINEVADQICPPRGAPVAFLASHHIDRGKIYARHHFLNSDLID</sequence>
<name>A0A1X7AD64_9RHOB</name>
<organism evidence="1 2">
    <name type="scientific">Roseovarius gaetbuli</name>
    <dbReference type="NCBI Taxonomy" id="1356575"/>
    <lineage>
        <taxon>Bacteria</taxon>
        <taxon>Pseudomonadati</taxon>
        <taxon>Pseudomonadota</taxon>
        <taxon>Alphaproteobacteria</taxon>
        <taxon>Rhodobacterales</taxon>
        <taxon>Roseobacteraceae</taxon>
        <taxon>Roseovarius</taxon>
    </lineage>
</organism>
<evidence type="ECO:0000313" key="1">
    <source>
        <dbReference type="EMBL" id="SLN77348.1"/>
    </source>
</evidence>
<keyword evidence="2" id="KW-1185">Reference proteome</keyword>
<dbReference type="EMBL" id="FWFJ01000109">
    <property type="protein sequence ID" value="SLN77348.1"/>
    <property type="molecule type" value="Genomic_DNA"/>
</dbReference>
<dbReference type="Proteomes" id="UP000194012">
    <property type="component" value="Unassembled WGS sequence"/>
</dbReference>
<protein>
    <submittedName>
        <fullName evidence="1">Uncharacterized protein</fullName>
    </submittedName>
</protein>
<proteinExistence type="predicted"/>
<evidence type="ECO:0000313" key="2">
    <source>
        <dbReference type="Proteomes" id="UP000194012"/>
    </source>
</evidence>
<reference evidence="2" key="1">
    <citation type="submission" date="2017-03" db="EMBL/GenBank/DDBJ databases">
        <authorList>
            <person name="Rodrigo-Torres L."/>
            <person name="Arahal R.D."/>
            <person name="Lucena T."/>
        </authorList>
    </citation>
    <scope>NUCLEOTIDE SEQUENCE [LARGE SCALE GENOMIC DNA]</scope>
    <source>
        <strain evidence="2">CECT 8370</strain>
    </source>
</reference>
<dbReference type="AlphaFoldDB" id="A0A1X7AD64"/>
<gene>
    <name evidence="1" type="ORF">ROG8370_03958</name>
</gene>
<accession>A0A1X7AD64</accession>